<evidence type="ECO:0000256" key="5">
    <source>
        <dbReference type="SAM" id="Phobius"/>
    </source>
</evidence>
<dbReference type="GO" id="GO:0009755">
    <property type="term" value="P:hormone-mediated signaling pathway"/>
    <property type="evidence" value="ECO:0007669"/>
    <property type="project" value="TreeGrafter"/>
</dbReference>
<keyword evidence="8" id="KW-1185">Reference proteome</keyword>
<comment type="caution">
    <text evidence="7">The sequence shown here is derived from an EMBL/GenBank/DDBJ whole genome shotgun (WGS) entry which is preliminary data.</text>
</comment>
<keyword evidence="4 5" id="KW-0472">Membrane</keyword>
<dbReference type="Gene3D" id="1.20.1070.10">
    <property type="entry name" value="Rhodopsin 7-helix transmembrane proteins"/>
    <property type="match status" value="1"/>
</dbReference>
<evidence type="ECO:0000313" key="7">
    <source>
        <dbReference type="EMBL" id="KAK1120615.1"/>
    </source>
</evidence>
<sequence length="189" mass="21546">MCFPLHIDDPYLIGWEYSAFVFLGLNLTGLLVIGYAYAAMFVSIWRTRHACSLSVGDSEFALRFFLIVLTDAACWAPIIILKIRAMMKYPISADLHAWVVVFILPVNSAVNPLLYTFTTPKFRERLNDGWFAKVRNYITRRKSSAKDSTTSTSMSNRNIMLSLSNGKGYINKIPPMLEFNKEKTQQTVQ</sequence>
<proteinExistence type="predicted"/>
<evidence type="ECO:0000256" key="2">
    <source>
        <dbReference type="ARBA" id="ARBA00022692"/>
    </source>
</evidence>
<evidence type="ECO:0000256" key="4">
    <source>
        <dbReference type="ARBA" id="ARBA00023136"/>
    </source>
</evidence>
<feature type="domain" description="G-protein coupled receptors family 1 profile" evidence="6">
    <location>
        <begin position="1"/>
        <end position="115"/>
    </location>
</feature>
<dbReference type="PANTHER" id="PTHR24372:SF80">
    <property type="entry name" value="FI21465P1-RELATED"/>
    <property type="match status" value="1"/>
</dbReference>
<dbReference type="PROSITE" id="PS50262">
    <property type="entry name" value="G_PROTEIN_RECEP_F1_2"/>
    <property type="match status" value="1"/>
</dbReference>
<accession>A0AA40FL09</accession>
<feature type="transmembrane region" description="Helical" evidence="5">
    <location>
        <begin position="60"/>
        <end position="83"/>
    </location>
</feature>
<reference evidence="7" key="1">
    <citation type="submission" date="2021-10" db="EMBL/GenBank/DDBJ databases">
        <title>Melipona bicolor Genome sequencing and assembly.</title>
        <authorList>
            <person name="Araujo N.S."/>
            <person name="Arias M.C."/>
        </authorList>
    </citation>
    <scope>NUCLEOTIDE SEQUENCE</scope>
    <source>
        <strain evidence="7">USP_2M_L1-L4_2017</strain>
        <tissue evidence="7">Whole body</tissue>
    </source>
</reference>
<dbReference type="AlphaFoldDB" id="A0AA40FL09"/>
<comment type="subcellular location">
    <subcellularLocation>
        <location evidence="1">Membrane</location>
    </subcellularLocation>
</comment>
<dbReference type="Proteomes" id="UP001177670">
    <property type="component" value="Unassembled WGS sequence"/>
</dbReference>
<dbReference type="EMBL" id="JAHYIQ010000030">
    <property type="protein sequence ID" value="KAK1120615.1"/>
    <property type="molecule type" value="Genomic_DNA"/>
</dbReference>
<name>A0AA40FL09_9HYME</name>
<evidence type="ECO:0000256" key="1">
    <source>
        <dbReference type="ARBA" id="ARBA00004370"/>
    </source>
</evidence>
<dbReference type="InterPro" id="IPR017452">
    <property type="entry name" value="GPCR_Rhodpsn_7TM"/>
</dbReference>
<dbReference type="PANTHER" id="PTHR24372">
    <property type="entry name" value="GLYCOPROTEIN HORMONE RECEPTOR"/>
    <property type="match status" value="1"/>
</dbReference>
<feature type="transmembrane region" description="Helical" evidence="5">
    <location>
        <begin position="20"/>
        <end position="39"/>
    </location>
</feature>
<feature type="transmembrane region" description="Helical" evidence="5">
    <location>
        <begin position="95"/>
        <end position="117"/>
    </location>
</feature>
<keyword evidence="2 5" id="KW-0812">Transmembrane</keyword>
<dbReference type="GO" id="GO:0005886">
    <property type="term" value="C:plasma membrane"/>
    <property type="evidence" value="ECO:0007669"/>
    <property type="project" value="TreeGrafter"/>
</dbReference>
<protein>
    <recommendedName>
        <fullName evidence="6">G-protein coupled receptors family 1 profile domain-containing protein</fullName>
    </recommendedName>
</protein>
<evidence type="ECO:0000259" key="6">
    <source>
        <dbReference type="PROSITE" id="PS50262"/>
    </source>
</evidence>
<evidence type="ECO:0000313" key="8">
    <source>
        <dbReference type="Proteomes" id="UP001177670"/>
    </source>
</evidence>
<organism evidence="7 8">
    <name type="scientific">Melipona bicolor</name>
    <dbReference type="NCBI Taxonomy" id="60889"/>
    <lineage>
        <taxon>Eukaryota</taxon>
        <taxon>Metazoa</taxon>
        <taxon>Ecdysozoa</taxon>
        <taxon>Arthropoda</taxon>
        <taxon>Hexapoda</taxon>
        <taxon>Insecta</taxon>
        <taxon>Pterygota</taxon>
        <taxon>Neoptera</taxon>
        <taxon>Endopterygota</taxon>
        <taxon>Hymenoptera</taxon>
        <taxon>Apocrita</taxon>
        <taxon>Aculeata</taxon>
        <taxon>Apoidea</taxon>
        <taxon>Anthophila</taxon>
        <taxon>Apidae</taxon>
        <taxon>Melipona</taxon>
    </lineage>
</organism>
<dbReference type="GO" id="GO:0007189">
    <property type="term" value="P:adenylate cyclase-activating G protein-coupled receptor signaling pathway"/>
    <property type="evidence" value="ECO:0007669"/>
    <property type="project" value="TreeGrafter"/>
</dbReference>
<gene>
    <name evidence="7" type="ORF">K0M31_012221</name>
</gene>
<keyword evidence="3 5" id="KW-1133">Transmembrane helix</keyword>
<dbReference type="GO" id="GO:0008528">
    <property type="term" value="F:G protein-coupled peptide receptor activity"/>
    <property type="evidence" value="ECO:0007669"/>
    <property type="project" value="TreeGrafter"/>
</dbReference>
<evidence type="ECO:0000256" key="3">
    <source>
        <dbReference type="ARBA" id="ARBA00022989"/>
    </source>
</evidence>
<dbReference type="SUPFAM" id="SSF81321">
    <property type="entry name" value="Family A G protein-coupled receptor-like"/>
    <property type="match status" value="1"/>
</dbReference>